<reference evidence="6 7" key="1">
    <citation type="submission" date="2012-09" db="EMBL/GenBank/DDBJ databases">
        <title>Genome Sequence of alkane-degrading Bacterium Alcanivorax venustensis ISO4.</title>
        <authorList>
            <person name="Lai Q."/>
            <person name="Shao Z."/>
        </authorList>
    </citation>
    <scope>NUCLEOTIDE SEQUENCE [LARGE SCALE GENOMIC DNA]</scope>
    <source>
        <strain evidence="6 7">ISO4</strain>
    </source>
</reference>
<gene>
    <name evidence="6" type="ORF">ISO4_00550</name>
</gene>
<dbReference type="PROSITE" id="PS50106">
    <property type="entry name" value="PDZ"/>
    <property type="match status" value="1"/>
</dbReference>
<dbReference type="Gene3D" id="2.40.10.120">
    <property type="match status" value="1"/>
</dbReference>
<name>A0ABS0ACT4_9GAMM</name>
<dbReference type="Pfam" id="PF13180">
    <property type="entry name" value="PDZ_2"/>
    <property type="match status" value="1"/>
</dbReference>
<evidence type="ECO:0000313" key="6">
    <source>
        <dbReference type="EMBL" id="MBF5051948.1"/>
    </source>
</evidence>
<dbReference type="EMBL" id="ARXR01000003">
    <property type="protein sequence ID" value="MBF5051948.1"/>
    <property type="molecule type" value="Genomic_DNA"/>
</dbReference>
<sequence>MPVVAGLAVGLSVLWWYEHGPGARDAGAPATATAPRADSYSDAVARAAPAVVNVYTTQIVTRGGEQLSDDPLFNRFMERPRRERALASLGSGVLVSSEGYVLTSYHVIRDADEILVALRDGRDAPARVVGTDPETDLALLQIALEDLPQIELNGPQPVSVGDVVLAIGNPLGVGQTVSMGIVSATGRTHLGIATFENFIQTDAAINRGNSGGALINTRGHLIGINTAILSSDGNWQGIGFATPASIASEVMSDLIEHGRVIRGYLGVTVQDINPTLAETFGMDDVVGGVVTEVVSGSPAQDAGLQAGDVLIGIDGNTMKDGYEAMNRIAGTEPGTKLTLNVRRNTQELELDVTIGTRPPANE</sequence>
<keyword evidence="4" id="KW-0720">Serine protease</keyword>
<evidence type="ECO:0000256" key="4">
    <source>
        <dbReference type="ARBA" id="ARBA00022825"/>
    </source>
</evidence>
<keyword evidence="3" id="KW-0378">Hydrolase</keyword>
<accession>A0ABS0ACT4</accession>
<evidence type="ECO:0000259" key="5">
    <source>
        <dbReference type="PROSITE" id="PS50106"/>
    </source>
</evidence>
<dbReference type="PRINTS" id="PR00834">
    <property type="entry name" value="PROTEASES2C"/>
</dbReference>
<feature type="domain" description="PDZ" evidence="5">
    <location>
        <begin position="254"/>
        <end position="343"/>
    </location>
</feature>
<dbReference type="PANTHER" id="PTHR22939:SF101">
    <property type="entry name" value="PERIPLASMIC PH-DEPENDENT SERINE ENDOPROTEASE DEGQ"/>
    <property type="match status" value="1"/>
</dbReference>
<evidence type="ECO:0000256" key="2">
    <source>
        <dbReference type="ARBA" id="ARBA00022670"/>
    </source>
</evidence>
<dbReference type="SMART" id="SM00228">
    <property type="entry name" value="PDZ"/>
    <property type="match status" value="1"/>
</dbReference>
<dbReference type="InterPro" id="IPR001478">
    <property type="entry name" value="PDZ"/>
</dbReference>
<dbReference type="PANTHER" id="PTHR22939">
    <property type="entry name" value="SERINE PROTEASE FAMILY S1C HTRA-RELATED"/>
    <property type="match status" value="1"/>
</dbReference>
<dbReference type="InterPro" id="IPR001940">
    <property type="entry name" value="Peptidase_S1C"/>
</dbReference>
<dbReference type="Proteomes" id="UP000644441">
    <property type="component" value="Unassembled WGS sequence"/>
</dbReference>
<dbReference type="SUPFAM" id="SSF50494">
    <property type="entry name" value="Trypsin-like serine proteases"/>
    <property type="match status" value="1"/>
</dbReference>
<evidence type="ECO:0000256" key="3">
    <source>
        <dbReference type="ARBA" id="ARBA00022801"/>
    </source>
</evidence>
<organism evidence="6 7">
    <name type="scientific">Alloalcanivorax venustensis ISO4</name>
    <dbReference type="NCBI Taxonomy" id="1177184"/>
    <lineage>
        <taxon>Bacteria</taxon>
        <taxon>Pseudomonadati</taxon>
        <taxon>Pseudomonadota</taxon>
        <taxon>Gammaproteobacteria</taxon>
        <taxon>Oceanospirillales</taxon>
        <taxon>Alcanivoracaceae</taxon>
        <taxon>Alloalcanivorax</taxon>
    </lineage>
</organism>
<comment type="caution">
    <text evidence="6">The sequence shown here is derived from an EMBL/GenBank/DDBJ whole genome shotgun (WGS) entry which is preliminary data.</text>
</comment>
<dbReference type="InterPro" id="IPR009003">
    <property type="entry name" value="Peptidase_S1_PA"/>
</dbReference>
<evidence type="ECO:0000313" key="7">
    <source>
        <dbReference type="Proteomes" id="UP000644441"/>
    </source>
</evidence>
<dbReference type="Pfam" id="PF13365">
    <property type="entry name" value="Trypsin_2"/>
    <property type="match status" value="1"/>
</dbReference>
<dbReference type="SUPFAM" id="SSF50156">
    <property type="entry name" value="PDZ domain-like"/>
    <property type="match status" value="1"/>
</dbReference>
<dbReference type="Gene3D" id="2.30.42.10">
    <property type="match status" value="1"/>
</dbReference>
<proteinExistence type="inferred from homology"/>
<keyword evidence="7" id="KW-1185">Reference proteome</keyword>
<dbReference type="InterPro" id="IPR036034">
    <property type="entry name" value="PDZ_sf"/>
</dbReference>
<keyword evidence="2" id="KW-0645">Protease</keyword>
<protein>
    <submittedName>
        <fullName evidence="6">Serine endopeptidase</fullName>
    </submittedName>
</protein>
<comment type="similarity">
    <text evidence="1">Belongs to the peptidase S1C family.</text>
</comment>
<evidence type="ECO:0000256" key="1">
    <source>
        <dbReference type="ARBA" id="ARBA00010541"/>
    </source>
</evidence>